<keyword evidence="2" id="KW-1185">Reference proteome</keyword>
<protein>
    <submittedName>
        <fullName evidence="1">Uncharacterized protein</fullName>
    </submittedName>
</protein>
<reference evidence="2" key="1">
    <citation type="submission" date="2016-11" db="EMBL/GenBank/DDBJ databases">
        <authorList>
            <person name="Varghese N."/>
            <person name="Submissions S."/>
        </authorList>
    </citation>
    <scope>NUCLEOTIDE SEQUENCE [LARGE SCALE GENOMIC DNA]</scope>
    <source>
        <strain evidence="2">ALO Sharm</strain>
    </source>
</reference>
<sequence>MSTAIISTDIAISCDAIVRRSEMRFDFLGAPLAIRQAGRCRLYPSLPQGECRHDAR</sequence>
<name>A0A1M7AZP1_9GAMM</name>
<accession>A0A1M7AZP1</accession>
<dbReference type="Proteomes" id="UP000184248">
    <property type="component" value="Unassembled WGS sequence"/>
</dbReference>
<dbReference type="AlphaFoldDB" id="A0A1M7AZP1"/>
<dbReference type="EMBL" id="FRAL01000017">
    <property type="protein sequence ID" value="SHL48076.1"/>
    <property type="molecule type" value="Genomic_DNA"/>
</dbReference>
<evidence type="ECO:0000313" key="2">
    <source>
        <dbReference type="Proteomes" id="UP000184248"/>
    </source>
</evidence>
<gene>
    <name evidence="1" type="ORF">SAMN05192556_11713</name>
</gene>
<proteinExistence type="predicted"/>
<evidence type="ECO:0000313" key="1">
    <source>
        <dbReference type="EMBL" id="SHL48076.1"/>
    </source>
</evidence>
<dbReference type="RefSeq" id="WP_170825699.1">
    <property type="nucleotide sequence ID" value="NZ_BDEO01000016.1"/>
</dbReference>
<organism evidence="1 2">
    <name type="scientific">Halomonas caseinilytica</name>
    <dbReference type="NCBI Taxonomy" id="438744"/>
    <lineage>
        <taxon>Bacteria</taxon>
        <taxon>Pseudomonadati</taxon>
        <taxon>Pseudomonadota</taxon>
        <taxon>Gammaproteobacteria</taxon>
        <taxon>Oceanospirillales</taxon>
        <taxon>Halomonadaceae</taxon>
        <taxon>Halomonas</taxon>
    </lineage>
</organism>